<dbReference type="RefSeq" id="XP_020065113.1">
    <property type="nucleotide sequence ID" value="XM_020209697.1"/>
</dbReference>
<evidence type="ECO:0000256" key="9">
    <source>
        <dbReference type="ARBA" id="ARBA00050665"/>
    </source>
</evidence>
<feature type="compositionally biased region" description="Basic and acidic residues" evidence="12">
    <location>
        <begin position="754"/>
        <end position="805"/>
    </location>
</feature>
<feature type="binding site" evidence="10">
    <location>
        <begin position="543"/>
        <end position="550"/>
    </location>
    <ligand>
        <name>ATP</name>
        <dbReference type="ChEBI" id="CHEBI:30616"/>
    </ligand>
</feature>
<dbReference type="EC" id="3.4.21.53" evidence="10"/>
<reference evidence="16" key="1">
    <citation type="submission" date="2016-05" db="EMBL/GenBank/DDBJ databases">
        <title>Comparative genomics of biotechnologically important yeasts.</title>
        <authorList>
            <consortium name="DOE Joint Genome Institute"/>
            <person name="Riley R."/>
            <person name="Haridas S."/>
            <person name="Wolfe K.H."/>
            <person name="Lopes M.R."/>
            <person name="Hittinger C.T."/>
            <person name="Goker M."/>
            <person name="Salamov A."/>
            <person name="Wisecaver J."/>
            <person name="Long T.M."/>
            <person name="Aerts A.L."/>
            <person name="Barry K."/>
            <person name="Choi C."/>
            <person name="Clum A."/>
            <person name="Coughlan A.Y."/>
            <person name="Deshpande S."/>
            <person name="Douglass A.P."/>
            <person name="Hanson S.J."/>
            <person name="Klenk H.-P."/>
            <person name="Labutti K."/>
            <person name="Lapidus A."/>
            <person name="Lindquist E."/>
            <person name="Lipzen A."/>
            <person name="Meier-Kolthoff J.P."/>
            <person name="Ohm R.A."/>
            <person name="Otillar R.P."/>
            <person name="Pangilinan J."/>
            <person name="Peng Y."/>
            <person name="Rokas A."/>
            <person name="Rosa C.A."/>
            <person name="Scheuner C."/>
            <person name="Sibirny A.A."/>
            <person name="Slot J.C."/>
            <person name="Stielow J.B."/>
            <person name="Sun H."/>
            <person name="Kurtzman C.P."/>
            <person name="Blackwell M."/>
            <person name="Grigoriev I.V."/>
            <person name="Jeffries T.W."/>
        </authorList>
    </citation>
    <scope>NUCLEOTIDE SEQUENCE [LARGE SCALE GENOMIC DNA]</scope>
    <source>
        <strain evidence="16">NRRL Y-17324</strain>
    </source>
</reference>
<feature type="active site" evidence="10 11">
    <location>
        <position position="950"/>
    </location>
</feature>
<dbReference type="Gene3D" id="1.20.5.5270">
    <property type="match status" value="1"/>
</dbReference>
<dbReference type="Gene3D" id="1.10.8.60">
    <property type="match status" value="1"/>
</dbReference>
<evidence type="ECO:0000256" key="10">
    <source>
        <dbReference type="HAMAP-Rule" id="MF_03120"/>
    </source>
</evidence>
<comment type="catalytic activity">
    <reaction evidence="9 10">
        <text>Hydrolysis of proteins in presence of ATP.</text>
        <dbReference type="EC" id="3.4.21.53"/>
    </reaction>
</comment>
<dbReference type="EMBL" id="KV453911">
    <property type="protein sequence ID" value="ODV79991.1"/>
    <property type="molecule type" value="Genomic_DNA"/>
</dbReference>
<gene>
    <name evidence="10" type="primary">PIM1</name>
    <name evidence="15" type="ORF">CANTADRAFT_49368</name>
</gene>
<dbReference type="InterPro" id="IPR027065">
    <property type="entry name" value="Lon_Prtase"/>
</dbReference>
<dbReference type="PRINTS" id="PR00830">
    <property type="entry name" value="ENDOLAPTASE"/>
</dbReference>
<comment type="subunit">
    <text evidence="10">Homohexamer or homoheptamer. Organized in a ring with a central cavity.</text>
</comment>
<dbReference type="PANTHER" id="PTHR43718">
    <property type="entry name" value="LON PROTEASE"/>
    <property type="match status" value="1"/>
</dbReference>
<dbReference type="HAMAP" id="MF_03120">
    <property type="entry name" value="lonm_euk"/>
    <property type="match status" value="1"/>
</dbReference>
<dbReference type="Pfam" id="PF22667">
    <property type="entry name" value="Lon_lid"/>
    <property type="match status" value="1"/>
</dbReference>
<dbReference type="Gene3D" id="2.30.130.40">
    <property type="entry name" value="LON domain-like"/>
    <property type="match status" value="1"/>
</dbReference>
<evidence type="ECO:0000256" key="11">
    <source>
        <dbReference type="PROSITE-ProRule" id="PRU01122"/>
    </source>
</evidence>
<dbReference type="InterPro" id="IPR014721">
    <property type="entry name" value="Ribsml_uS5_D2-typ_fold_subgr"/>
</dbReference>
<dbReference type="InterPro" id="IPR003959">
    <property type="entry name" value="ATPase_AAA_core"/>
</dbReference>
<keyword evidence="3 10" id="KW-0547">Nucleotide-binding</keyword>
<keyword evidence="8 10" id="KW-0496">Mitochondrion</keyword>
<evidence type="ECO:0000259" key="14">
    <source>
        <dbReference type="PROSITE" id="PS51787"/>
    </source>
</evidence>
<keyword evidence="4 10" id="KW-0378">Hydrolase</keyword>
<dbReference type="Gene3D" id="3.40.50.300">
    <property type="entry name" value="P-loop containing nucleotide triphosphate hydrolases"/>
    <property type="match status" value="1"/>
</dbReference>
<keyword evidence="6 10" id="KW-0067">ATP-binding</keyword>
<name>A0A1E4SKG1_9ASCO</name>
<comment type="function">
    <text evidence="10">ATP-dependent serine protease that mediates the selective degradation of misfolded, unassembled or oxidatively damaged polypeptides as well as certain short-lived regulatory proteins in the mitochondrial matrix. May also have a chaperone function in the assembly of inner membrane protein complexes. Participates in the regulation of mitochondrial gene expression and in the maintenance of the integrity of the mitochondrial genome. Binds to mitochondrial DNA in a site-specific manner.</text>
</comment>
<evidence type="ECO:0000259" key="13">
    <source>
        <dbReference type="PROSITE" id="PS51786"/>
    </source>
</evidence>
<evidence type="ECO:0000256" key="4">
    <source>
        <dbReference type="ARBA" id="ARBA00022801"/>
    </source>
</evidence>
<dbReference type="InterPro" id="IPR015947">
    <property type="entry name" value="PUA-like_sf"/>
</dbReference>
<keyword evidence="16" id="KW-1185">Reference proteome</keyword>
<dbReference type="GO" id="GO:0016887">
    <property type="term" value="F:ATP hydrolysis activity"/>
    <property type="evidence" value="ECO:0007669"/>
    <property type="project" value="UniProtKB-UniRule"/>
</dbReference>
<evidence type="ECO:0000313" key="16">
    <source>
        <dbReference type="Proteomes" id="UP000094285"/>
    </source>
</evidence>
<dbReference type="PROSITE" id="PS51786">
    <property type="entry name" value="LON_PROTEOLYTIC"/>
    <property type="match status" value="1"/>
</dbReference>
<feature type="compositionally biased region" description="Acidic residues" evidence="12">
    <location>
        <begin position="806"/>
        <end position="821"/>
    </location>
</feature>
<dbReference type="InterPro" id="IPR046336">
    <property type="entry name" value="Lon_prtase_N_sf"/>
</dbReference>
<dbReference type="SUPFAM" id="SSF52540">
    <property type="entry name" value="P-loop containing nucleoside triphosphate hydrolases"/>
    <property type="match status" value="1"/>
</dbReference>
<dbReference type="GO" id="GO:0004252">
    <property type="term" value="F:serine-type endopeptidase activity"/>
    <property type="evidence" value="ECO:0007669"/>
    <property type="project" value="UniProtKB-UniRule"/>
</dbReference>
<proteinExistence type="inferred from homology"/>
<dbReference type="CDD" id="cd19500">
    <property type="entry name" value="RecA-like_Lon"/>
    <property type="match status" value="1"/>
</dbReference>
<dbReference type="GO" id="GO:0034599">
    <property type="term" value="P:cellular response to oxidative stress"/>
    <property type="evidence" value="ECO:0007669"/>
    <property type="project" value="UniProtKB-UniRule"/>
</dbReference>
<dbReference type="Pfam" id="PF05362">
    <property type="entry name" value="Lon_C"/>
    <property type="match status" value="1"/>
</dbReference>
<feature type="region of interest" description="Disordered" evidence="12">
    <location>
        <begin position="754"/>
        <end position="826"/>
    </location>
</feature>
<evidence type="ECO:0000256" key="5">
    <source>
        <dbReference type="ARBA" id="ARBA00022825"/>
    </source>
</evidence>
<comment type="similarity">
    <text evidence="10 11">Belongs to the peptidase S16 family.</text>
</comment>
<dbReference type="InterPro" id="IPR054594">
    <property type="entry name" value="Lon_lid"/>
</dbReference>
<dbReference type="GO" id="GO:0007005">
    <property type="term" value="P:mitochondrion organization"/>
    <property type="evidence" value="ECO:0007669"/>
    <property type="project" value="TreeGrafter"/>
</dbReference>
<dbReference type="OrthoDB" id="2411602at2759"/>
<dbReference type="Gene3D" id="3.30.230.10">
    <property type="match status" value="1"/>
</dbReference>
<protein>
    <recommendedName>
        <fullName evidence="10">Lon protease homolog, mitochondrial</fullName>
        <ecNumber evidence="10">3.4.21.53</ecNumber>
    </recommendedName>
</protein>
<dbReference type="GO" id="GO:0005759">
    <property type="term" value="C:mitochondrial matrix"/>
    <property type="evidence" value="ECO:0007669"/>
    <property type="project" value="UniProtKB-SubCell"/>
</dbReference>
<evidence type="ECO:0000256" key="3">
    <source>
        <dbReference type="ARBA" id="ARBA00022741"/>
    </source>
</evidence>
<evidence type="ECO:0000256" key="12">
    <source>
        <dbReference type="SAM" id="MobiDB-lite"/>
    </source>
</evidence>
<dbReference type="GO" id="GO:0051131">
    <property type="term" value="P:chaperone-mediated protein complex assembly"/>
    <property type="evidence" value="ECO:0007669"/>
    <property type="project" value="UniProtKB-UniRule"/>
</dbReference>
<comment type="subcellular location">
    <subcellularLocation>
        <location evidence="1 10">Mitochondrion matrix</location>
    </subcellularLocation>
</comment>
<dbReference type="SUPFAM" id="SSF88697">
    <property type="entry name" value="PUA domain-like"/>
    <property type="match status" value="1"/>
</dbReference>
<feature type="domain" description="Lon proteolytic" evidence="13">
    <location>
        <begin position="856"/>
        <end position="1044"/>
    </location>
</feature>
<dbReference type="GO" id="GO:0004176">
    <property type="term" value="F:ATP-dependent peptidase activity"/>
    <property type="evidence" value="ECO:0007669"/>
    <property type="project" value="UniProtKB-UniRule"/>
</dbReference>
<dbReference type="SUPFAM" id="SSF54211">
    <property type="entry name" value="Ribosomal protein S5 domain 2-like"/>
    <property type="match status" value="1"/>
</dbReference>
<evidence type="ECO:0000256" key="7">
    <source>
        <dbReference type="ARBA" id="ARBA00023125"/>
    </source>
</evidence>
<dbReference type="InterPro" id="IPR027503">
    <property type="entry name" value="Lonm_euk"/>
</dbReference>
<keyword evidence="2 10" id="KW-0645">Protease</keyword>
<dbReference type="GO" id="GO:0070407">
    <property type="term" value="P:oxidation-dependent protein catabolic process"/>
    <property type="evidence" value="ECO:0007669"/>
    <property type="project" value="UniProtKB-UniRule"/>
</dbReference>
<dbReference type="GO" id="GO:0043565">
    <property type="term" value="F:sequence-specific DNA binding"/>
    <property type="evidence" value="ECO:0007669"/>
    <property type="project" value="UniProtKB-UniRule"/>
</dbReference>
<dbReference type="AlphaFoldDB" id="A0A1E4SKG1"/>
<dbReference type="Gene3D" id="1.20.58.1480">
    <property type="match status" value="1"/>
</dbReference>
<sequence>MRSGKHLKNLARFPSKSLVSVRFATTALKPLPSTYTVNDFNSRYEIDNYAHIIKPEHVFGSVAAKEKEGGEETPAEKAPEEKVPKDKEEKEDKKVPEENNEKNDDVETKIETTEAENEGSNVPPSAPAGGAPAGGAPPTPPGTPPNGGDDPKDQKLVPNEVTGMYPPLLAIPMKDRPPLPGRPFAINITDAEVIRSIYTIIDKREPYFVLFHVKDQGEADTDVIRNKDSVYDIGVHCQIIRHNTLRPGVFNVLAYPLERCKLESLSTPHDKKPAEEAKKDEENFPTSYLKGLKVSYATVKPVKEDPFDKSSTEIKSLVEALKTLLSKMGGKNPLQKLQIKEITDLVNDPPRFADFVGSTIHGDPKKIQDILESLDVEARLSKALELLKVEIKANLIKESTIHNLSSKADEHQTRLFLKEFIRELQKRAGLSDSEDKKTQKYDERLQHLKMTEEALEAYYAEKSKIDNQSEHSSEVGVSERYLDWLTSIPWGIYSKDRFNVKQAREILDRDHYGLKDVKDRILEFISMGRVSGKVDGKILCLAGPPGTGKTSIAKSIAESLDRKYVRIAMGGIQDVHEVKGHRRTYVGSIPGRIISALKQAKTSNPLMLIDEIDKLDLSRSGGAASAFLEILDPEQNNAFVDNYIDVKVDLSKVLFVCTANYLGNIPAPLRDRMEIIDVPGYTNNEKIEIAKRHLIPEATRKAGLDEGRVLINSDTISRLIEKYCRESGLRNIKKLITRIFSKVSLKIVEQVEGLEEKEKASEAKEPVKSESEDKPAAPKTKEIKEEKTATVEKTDAEETEVSKENEENEETEAEKETEEEPEKLKIPDDIKLEITTENLKDFVGPEIYTRDRVYDVPPPGVATGLSYSTSGNGDALYIESILTNSISSGTGHSGISVTGSLKDVMKESASIAYSFARLYMVRQYPENRFFESAEIHVHCPDGAIPKDGPSAGIAFTSSLVSLALNRSLPPTIAMTGEITVTGRVLAVGGLREKILGAKRYGCDTIIFPKDIENELDEIPEEVKEGVKFIPVEWYQDVFDVIFPKVSQQEGNSVWKEEFSKLDAKKNLKKK</sequence>
<dbReference type="GO" id="GO:0005524">
    <property type="term" value="F:ATP binding"/>
    <property type="evidence" value="ECO:0007669"/>
    <property type="project" value="UniProtKB-UniRule"/>
</dbReference>
<evidence type="ECO:0000313" key="15">
    <source>
        <dbReference type="EMBL" id="ODV79991.1"/>
    </source>
</evidence>
<dbReference type="SMART" id="SM00464">
    <property type="entry name" value="LON"/>
    <property type="match status" value="1"/>
</dbReference>
<dbReference type="InterPro" id="IPR004815">
    <property type="entry name" value="Lon_bac/euk-typ"/>
</dbReference>
<evidence type="ECO:0000256" key="6">
    <source>
        <dbReference type="ARBA" id="ARBA00022840"/>
    </source>
</evidence>
<dbReference type="NCBIfam" id="TIGR00763">
    <property type="entry name" value="lon"/>
    <property type="match status" value="1"/>
</dbReference>
<dbReference type="Proteomes" id="UP000094285">
    <property type="component" value="Unassembled WGS sequence"/>
</dbReference>
<dbReference type="GO" id="GO:0006515">
    <property type="term" value="P:protein quality control for misfolded or incompletely synthesized proteins"/>
    <property type="evidence" value="ECO:0007669"/>
    <property type="project" value="UniProtKB-UniRule"/>
</dbReference>
<feature type="active site" evidence="10 11">
    <location>
        <position position="993"/>
    </location>
</feature>
<feature type="compositionally biased region" description="Pro residues" evidence="12">
    <location>
        <begin position="135"/>
        <end position="144"/>
    </location>
</feature>
<keyword evidence="7 10" id="KW-0238">DNA-binding</keyword>
<feature type="domain" description="Lon N-terminal" evidence="14">
    <location>
        <begin position="168"/>
        <end position="391"/>
    </location>
</feature>
<evidence type="ECO:0000256" key="8">
    <source>
        <dbReference type="ARBA" id="ARBA00023128"/>
    </source>
</evidence>
<dbReference type="SMART" id="SM00382">
    <property type="entry name" value="AAA"/>
    <property type="match status" value="1"/>
</dbReference>
<dbReference type="InterPro" id="IPR008269">
    <property type="entry name" value="Lon_proteolytic"/>
</dbReference>
<dbReference type="GO" id="GO:0003697">
    <property type="term" value="F:single-stranded DNA binding"/>
    <property type="evidence" value="ECO:0007669"/>
    <property type="project" value="TreeGrafter"/>
</dbReference>
<dbReference type="PROSITE" id="PS51787">
    <property type="entry name" value="LON_N"/>
    <property type="match status" value="1"/>
</dbReference>
<dbReference type="STRING" id="984487.A0A1E4SKG1"/>
<dbReference type="InterPro" id="IPR020568">
    <property type="entry name" value="Ribosomal_Su5_D2-typ_SF"/>
</dbReference>
<dbReference type="FunFam" id="3.40.50.300:FF:000021">
    <property type="entry name" value="Lon protease homolog"/>
    <property type="match status" value="1"/>
</dbReference>
<dbReference type="Pfam" id="PF00004">
    <property type="entry name" value="AAA"/>
    <property type="match status" value="1"/>
</dbReference>
<dbReference type="Pfam" id="PF02190">
    <property type="entry name" value="LON_substr_bdg"/>
    <property type="match status" value="1"/>
</dbReference>
<keyword evidence="5 10" id="KW-0720">Serine protease</keyword>
<accession>A0A1E4SKG1</accession>
<organism evidence="15 16">
    <name type="scientific">Suhomyces tanzawaensis NRRL Y-17324</name>
    <dbReference type="NCBI Taxonomy" id="984487"/>
    <lineage>
        <taxon>Eukaryota</taxon>
        <taxon>Fungi</taxon>
        <taxon>Dikarya</taxon>
        <taxon>Ascomycota</taxon>
        <taxon>Saccharomycotina</taxon>
        <taxon>Pichiomycetes</taxon>
        <taxon>Debaryomycetaceae</taxon>
        <taxon>Suhomyces</taxon>
    </lineage>
</organism>
<evidence type="ECO:0000256" key="2">
    <source>
        <dbReference type="ARBA" id="ARBA00022670"/>
    </source>
</evidence>
<dbReference type="InterPro" id="IPR003593">
    <property type="entry name" value="AAA+_ATPase"/>
</dbReference>
<feature type="compositionally biased region" description="Low complexity" evidence="12">
    <location>
        <begin position="119"/>
        <end position="134"/>
    </location>
</feature>
<evidence type="ECO:0000256" key="1">
    <source>
        <dbReference type="ARBA" id="ARBA00004305"/>
    </source>
</evidence>
<dbReference type="PANTHER" id="PTHR43718:SF2">
    <property type="entry name" value="LON PROTEASE HOMOLOG, MITOCHONDRIAL"/>
    <property type="match status" value="1"/>
</dbReference>
<dbReference type="InterPro" id="IPR027417">
    <property type="entry name" value="P-loop_NTPase"/>
</dbReference>
<feature type="region of interest" description="Disordered" evidence="12">
    <location>
        <begin position="65"/>
        <end position="159"/>
    </location>
</feature>
<dbReference type="InterPro" id="IPR003111">
    <property type="entry name" value="Lon_prtase_N"/>
</dbReference>
<feature type="compositionally biased region" description="Basic and acidic residues" evidence="12">
    <location>
        <begin position="65"/>
        <end position="112"/>
    </location>
</feature>
<dbReference type="GeneID" id="30983833"/>